<evidence type="ECO:0000313" key="2">
    <source>
        <dbReference type="Proteomes" id="UP001054945"/>
    </source>
</evidence>
<dbReference type="EMBL" id="BPLR01005063">
    <property type="protein sequence ID" value="GIX99554.1"/>
    <property type="molecule type" value="Genomic_DNA"/>
</dbReference>
<reference evidence="1 2" key="1">
    <citation type="submission" date="2021-06" db="EMBL/GenBank/DDBJ databases">
        <title>Caerostris extrusa draft genome.</title>
        <authorList>
            <person name="Kono N."/>
            <person name="Arakawa K."/>
        </authorList>
    </citation>
    <scope>NUCLEOTIDE SEQUENCE [LARGE SCALE GENOMIC DNA]</scope>
</reference>
<accession>A0AAV4PUT2</accession>
<proteinExistence type="predicted"/>
<name>A0AAV4PUT2_CAEEX</name>
<dbReference type="AlphaFoldDB" id="A0AAV4PUT2"/>
<gene>
    <name evidence="1" type="ORF">CEXT_676081</name>
</gene>
<comment type="caution">
    <text evidence="1">The sequence shown here is derived from an EMBL/GenBank/DDBJ whole genome shotgun (WGS) entry which is preliminary data.</text>
</comment>
<protein>
    <submittedName>
        <fullName evidence="1">Uncharacterized protein</fullName>
    </submittedName>
</protein>
<evidence type="ECO:0000313" key="1">
    <source>
        <dbReference type="EMBL" id="GIX99554.1"/>
    </source>
</evidence>
<sequence length="101" mass="11576">MKQQLINAPKHLIPPFLLTTEHSTPRKGIFTCRQRRKTADNFVARELDIEQISLLLAGEEYFGLYQVQKDNGTDCNTGQPVIPLNDNLMEFLSLLASLMEW</sequence>
<organism evidence="1 2">
    <name type="scientific">Caerostris extrusa</name>
    <name type="common">Bark spider</name>
    <name type="synonym">Caerostris bankana</name>
    <dbReference type="NCBI Taxonomy" id="172846"/>
    <lineage>
        <taxon>Eukaryota</taxon>
        <taxon>Metazoa</taxon>
        <taxon>Ecdysozoa</taxon>
        <taxon>Arthropoda</taxon>
        <taxon>Chelicerata</taxon>
        <taxon>Arachnida</taxon>
        <taxon>Araneae</taxon>
        <taxon>Araneomorphae</taxon>
        <taxon>Entelegynae</taxon>
        <taxon>Araneoidea</taxon>
        <taxon>Araneidae</taxon>
        <taxon>Caerostris</taxon>
    </lineage>
</organism>
<keyword evidence="2" id="KW-1185">Reference proteome</keyword>
<dbReference type="Proteomes" id="UP001054945">
    <property type="component" value="Unassembled WGS sequence"/>
</dbReference>